<evidence type="ECO:0000256" key="5">
    <source>
        <dbReference type="ARBA" id="ARBA00022898"/>
    </source>
</evidence>
<reference evidence="12" key="2">
    <citation type="submission" date="2014-03" db="EMBL/GenBank/DDBJ databases">
        <title>The whipworm genome and dual-species transcriptomics of an intimate host-pathogen interaction.</title>
        <authorList>
            <person name="Foth B.J."/>
            <person name="Tsai I.J."/>
            <person name="Reid A.J."/>
            <person name="Bancroft A.J."/>
            <person name="Nichol S."/>
            <person name="Tracey A."/>
            <person name="Holroyd N."/>
            <person name="Cotton J.A."/>
            <person name="Stanley E.J."/>
            <person name="Zarowiecki M."/>
            <person name="Liu J.Z."/>
            <person name="Huckvale T."/>
            <person name="Cooper P.J."/>
            <person name="Grencis R.K."/>
            <person name="Berriman M."/>
        </authorList>
    </citation>
    <scope>NUCLEOTIDE SEQUENCE [LARGE SCALE GENOMIC DNA]</scope>
</reference>
<dbReference type="EMBL" id="HG806896">
    <property type="protein sequence ID" value="CDW60121.1"/>
    <property type="molecule type" value="Genomic_DNA"/>
</dbReference>
<dbReference type="Pfam" id="PF00291">
    <property type="entry name" value="PALP"/>
    <property type="match status" value="1"/>
</dbReference>
<dbReference type="InterPro" id="IPR008141">
    <property type="entry name" value="Ala_DH"/>
</dbReference>
<keyword evidence="7" id="KW-0520">NAD</keyword>
<dbReference type="InterPro" id="IPR007886">
    <property type="entry name" value="AlaDH/PNT_N"/>
</dbReference>
<dbReference type="NCBIfam" id="TIGR01127">
    <property type="entry name" value="ilvA_1Cterm"/>
    <property type="match status" value="1"/>
</dbReference>
<gene>
    <name evidence="12" type="ORF">TTRE_0000847401</name>
</gene>
<dbReference type="GO" id="GO:0003941">
    <property type="term" value="F:L-serine ammonia-lyase activity"/>
    <property type="evidence" value="ECO:0007669"/>
    <property type="project" value="UniProtKB-EC"/>
</dbReference>
<dbReference type="InterPro" id="IPR001926">
    <property type="entry name" value="TrpB-like_PALP"/>
</dbReference>
<comment type="similarity">
    <text evidence="3">Belongs to the AlaDH/PNT family.</text>
</comment>
<dbReference type="SUPFAM" id="SSF53686">
    <property type="entry name" value="Tryptophan synthase beta subunit-like PLP-dependent enzymes"/>
    <property type="match status" value="1"/>
</dbReference>
<organism evidence="12 13">
    <name type="scientific">Trichuris trichiura</name>
    <name type="common">Whipworm</name>
    <name type="synonym">Trichocephalus trichiurus</name>
    <dbReference type="NCBI Taxonomy" id="36087"/>
    <lineage>
        <taxon>Eukaryota</taxon>
        <taxon>Metazoa</taxon>
        <taxon>Ecdysozoa</taxon>
        <taxon>Nematoda</taxon>
        <taxon>Enoplea</taxon>
        <taxon>Dorylaimia</taxon>
        <taxon>Trichinellida</taxon>
        <taxon>Trichuridae</taxon>
        <taxon>Trichuris</taxon>
    </lineage>
</organism>
<evidence type="ECO:0000256" key="9">
    <source>
        <dbReference type="ARBA" id="ARBA00049406"/>
    </source>
</evidence>
<comment type="cofactor">
    <cofactor evidence="1">
        <name>pyridoxal 5'-phosphate</name>
        <dbReference type="ChEBI" id="CHEBI:597326"/>
    </cofactor>
</comment>
<dbReference type="GO" id="GO:0042853">
    <property type="term" value="P:L-alanine catabolic process"/>
    <property type="evidence" value="ECO:0007669"/>
    <property type="project" value="InterPro"/>
</dbReference>
<dbReference type="SMART" id="SM01003">
    <property type="entry name" value="AlaDh_PNT_N"/>
    <property type="match status" value="1"/>
</dbReference>
<dbReference type="PROSITE" id="PS00165">
    <property type="entry name" value="DEHYDRATASE_SER_THR"/>
    <property type="match status" value="1"/>
</dbReference>
<dbReference type="Gene3D" id="3.40.50.720">
    <property type="entry name" value="NAD(P)-binding Rossmann-like Domain"/>
    <property type="match status" value="2"/>
</dbReference>
<dbReference type="InterPro" id="IPR000634">
    <property type="entry name" value="Ser/Thr_deHydtase_PyrdxlP-BS"/>
</dbReference>
<dbReference type="OrthoDB" id="4418812at2759"/>
<dbReference type="Pfam" id="PF01262">
    <property type="entry name" value="AlaDh_PNT_C"/>
    <property type="match status" value="1"/>
</dbReference>
<feature type="domain" description="Alanine dehydrogenase/pyridine nucleotide transhydrogenase NAD(H)-binding" evidence="10">
    <location>
        <begin position="146"/>
        <end position="296"/>
    </location>
</feature>
<evidence type="ECO:0000256" key="4">
    <source>
        <dbReference type="ARBA" id="ARBA00010869"/>
    </source>
</evidence>
<evidence type="ECO:0000256" key="7">
    <source>
        <dbReference type="ARBA" id="ARBA00023027"/>
    </source>
</evidence>
<keyword evidence="6" id="KW-0560">Oxidoreductase</keyword>
<comment type="catalytic activity">
    <reaction evidence="9">
        <text>L-serine = pyruvate + NH4(+)</text>
        <dbReference type="Rhea" id="RHEA:19169"/>
        <dbReference type="ChEBI" id="CHEBI:15361"/>
        <dbReference type="ChEBI" id="CHEBI:28938"/>
        <dbReference type="ChEBI" id="CHEBI:33384"/>
        <dbReference type="EC" id="4.3.1.17"/>
    </reaction>
</comment>
<dbReference type="FunFam" id="3.40.50.1100:FF:000005">
    <property type="entry name" value="Threonine dehydratase catabolic"/>
    <property type="match status" value="1"/>
</dbReference>
<dbReference type="InterPro" id="IPR007698">
    <property type="entry name" value="AlaDH/PNT_NAD(H)-bd"/>
</dbReference>
<evidence type="ECO:0000259" key="10">
    <source>
        <dbReference type="SMART" id="SM01002"/>
    </source>
</evidence>
<dbReference type="Gene3D" id="3.40.50.1100">
    <property type="match status" value="2"/>
</dbReference>
<dbReference type="CDD" id="cd05305">
    <property type="entry name" value="L-AlaDH"/>
    <property type="match status" value="1"/>
</dbReference>
<dbReference type="GO" id="GO:0006567">
    <property type="term" value="P:L-threonine catabolic process"/>
    <property type="evidence" value="ECO:0007669"/>
    <property type="project" value="InterPro"/>
</dbReference>
<dbReference type="GO" id="GO:0004794">
    <property type="term" value="F:threonine deaminase activity"/>
    <property type="evidence" value="ECO:0007669"/>
    <property type="project" value="InterPro"/>
</dbReference>
<comment type="similarity">
    <text evidence="4">Belongs to the serine/threonine dehydratase family.</text>
</comment>
<dbReference type="PANTHER" id="PTHR42795:SF1">
    <property type="entry name" value="ALANINE DEHYDROGENASE"/>
    <property type="match status" value="1"/>
</dbReference>
<evidence type="ECO:0000256" key="3">
    <source>
        <dbReference type="ARBA" id="ARBA00005689"/>
    </source>
</evidence>
<dbReference type="NCBIfam" id="NF006389">
    <property type="entry name" value="PRK08638.1"/>
    <property type="match status" value="1"/>
</dbReference>
<evidence type="ECO:0000313" key="12">
    <source>
        <dbReference type="EMBL" id="CDW60121.1"/>
    </source>
</evidence>
<dbReference type="AlphaFoldDB" id="A0A077ZI98"/>
<proteinExistence type="inferred from homology"/>
<evidence type="ECO:0000256" key="8">
    <source>
        <dbReference type="ARBA" id="ARBA00023239"/>
    </source>
</evidence>
<feature type="domain" description="Alanine dehydrogenase/pyridine nucleotide transhydrogenase N-terminal" evidence="11">
    <location>
        <begin position="4"/>
        <end position="134"/>
    </location>
</feature>
<dbReference type="FunFam" id="3.40.50.1100:FF:000007">
    <property type="entry name" value="L-threonine dehydratase catabolic TdcB"/>
    <property type="match status" value="1"/>
</dbReference>
<sequence length="675" mass="71997">MKIGVIKDPKQGEARVGMTPENVRILVEAGNEVLVDDNAGAGSGFTNEQYIEAGGKIVDTDEAWTAELIVKVKEPMESEYHYFKKGQIIWGFLHLAANKACVEKMMEVGVTALSGENISINGVLELLKPMSAIAGRRAVNLGQYYLEKQHGGEGILLPGIDGVEAGTVVILGGGNAAENAADMAVGIGCHVIILEVNENRIKQLKDRYKDHNVDVLVSNTENLEEKIKEADVFISTVLIPGAKPPKLVKEYMVESMKPGSVIVDIAIDQGGTVETIDKPTNHADPVFTKHGVIHYAVPNMPGATPRTATIALAKGNISFLKEVSVKGLDDALKSDESLLSGLSVYNGKLPVTIEDIHEAKNVVKQYGRVTPLIQSMFLTAKTGGQVFLKLENMQLTGSFKFRGAFNKIAHLTQAEKDKGVIAVSAGNHAQGVALTSKLLGIQSTIVMPETAPKAKVEATEGYGSKVILHGAGFDEAKAYCEKIVEETGVTYIPPYDDEFVMAGQGTIGLEILDSIWDVDTVIVPVGGGLIAGIAVAMKTFNPNINIIGVQAENIHGMTASFREGKKVGYKKAATIADGCAVEFPGNLTFEVVEELVDDMVTVSEQEIELAMKDLIQRTKIVVEGAGALATAAILAGKVDKYVNGKKVVAVVSGGNVDLNRITDVIGHFSVANELK</sequence>
<dbReference type="SMART" id="SM01002">
    <property type="entry name" value="AlaDh_PNT_C"/>
    <property type="match status" value="1"/>
</dbReference>
<dbReference type="GO" id="GO:0005886">
    <property type="term" value="C:plasma membrane"/>
    <property type="evidence" value="ECO:0007669"/>
    <property type="project" value="TreeGrafter"/>
</dbReference>
<name>A0A077ZI98_TRITR</name>
<dbReference type="GO" id="GO:0000286">
    <property type="term" value="F:alanine dehydrogenase activity"/>
    <property type="evidence" value="ECO:0007669"/>
    <property type="project" value="InterPro"/>
</dbReference>
<dbReference type="GO" id="GO:0030170">
    <property type="term" value="F:pyridoxal phosphate binding"/>
    <property type="evidence" value="ECO:0007669"/>
    <property type="project" value="InterPro"/>
</dbReference>
<evidence type="ECO:0000313" key="13">
    <source>
        <dbReference type="Proteomes" id="UP000030665"/>
    </source>
</evidence>
<accession>A0A077ZI98</accession>
<evidence type="ECO:0000256" key="1">
    <source>
        <dbReference type="ARBA" id="ARBA00001933"/>
    </source>
</evidence>
<dbReference type="Pfam" id="PF05222">
    <property type="entry name" value="AlaDh_PNT_N"/>
    <property type="match status" value="1"/>
</dbReference>
<evidence type="ECO:0000259" key="11">
    <source>
        <dbReference type="SMART" id="SM01003"/>
    </source>
</evidence>
<dbReference type="InterPro" id="IPR005789">
    <property type="entry name" value="Thr_deHydtase_catblc"/>
</dbReference>
<keyword evidence="5" id="KW-0663">Pyridoxal phosphate</keyword>
<dbReference type="NCBIfam" id="TIGR00518">
    <property type="entry name" value="alaDH"/>
    <property type="match status" value="1"/>
</dbReference>
<keyword evidence="8" id="KW-0456">Lyase</keyword>
<dbReference type="STRING" id="36087.A0A077ZI98"/>
<dbReference type="SUPFAM" id="SSF52283">
    <property type="entry name" value="Formate/glycerate dehydrogenase catalytic domain-like"/>
    <property type="match status" value="1"/>
</dbReference>
<dbReference type="PANTHER" id="PTHR42795">
    <property type="entry name" value="ALANINE DEHYDROGENASE"/>
    <property type="match status" value="1"/>
</dbReference>
<dbReference type="FunFam" id="3.40.50.720:FF:000433">
    <property type="entry name" value="Alanine dehydrogenase 1"/>
    <property type="match status" value="1"/>
</dbReference>
<dbReference type="Proteomes" id="UP000030665">
    <property type="component" value="Unassembled WGS sequence"/>
</dbReference>
<dbReference type="InterPro" id="IPR036291">
    <property type="entry name" value="NAD(P)-bd_dom_sf"/>
</dbReference>
<protein>
    <submittedName>
        <fullName evidence="12">AlaDh PNT N and PALP and AlaDh PNT C domain conta ining protein</fullName>
    </submittedName>
</protein>
<evidence type="ECO:0000256" key="2">
    <source>
        <dbReference type="ARBA" id="ARBA00005624"/>
    </source>
</evidence>
<dbReference type="SUPFAM" id="SSF51735">
    <property type="entry name" value="NAD(P)-binding Rossmann-fold domains"/>
    <property type="match status" value="1"/>
</dbReference>
<evidence type="ECO:0000256" key="6">
    <source>
        <dbReference type="ARBA" id="ARBA00023002"/>
    </source>
</evidence>
<dbReference type="CDD" id="cd01562">
    <property type="entry name" value="Thr-dehyd"/>
    <property type="match status" value="1"/>
</dbReference>
<dbReference type="InterPro" id="IPR036052">
    <property type="entry name" value="TrpB-like_PALP_sf"/>
</dbReference>
<comment type="similarity">
    <text evidence="2">In the N-terminal section; belongs to the AlaDH/PNT family.</text>
</comment>
<keyword evidence="13" id="KW-1185">Reference proteome</keyword>
<reference evidence="12" key="1">
    <citation type="submission" date="2014-01" db="EMBL/GenBank/DDBJ databases">
        <authorList>
            <person name="Aslett M."/>
        </authorList>
    </citation>
    <scope>NUCLEOTIDE SEQUENCE</scope>
</reference>